<dbReference type="Gene3D" id="3.40.50.150">
    <property type="entry name" value="Vaccinia Virus protein VP39"/>
    <property type="match status" value="1"/>
</dbReference>
<organism evidence="1 2">
    <name type="scientific">Somion occarium</name>
    <dbReference type="NCBI Taxonomy" id="3059160"/>
    <lineage>
        <taxon>Eukaryota</taxon>
        <taxon>Fungi</taxon>
        <taxon>Dikarya</taxon>
        <taxon>Basidiomycota</taxon>
        <taxon>Agaricomycotina</taxon>
        <taxon>Agaricomycetes</taxon>
        <taxon>Polyporales</taxon>
        <taxon>Cerrenaceae</taxon>
        <taxon>Somion</taxon>
    </lineage>
</organism>
<dbReference type="InterPro" id="IPR029063">
    <property type="entry name" value="SAM-dependent_MTases_sf"/>
</dbReference>
<evidence type="ECO:0000313" key="1">
    <source>
        <dbReference type="EMBL" id="CAL1699733.1"/>
    </source>
</evidence>
<keyword evidence="2" id="KW-1185">Reference proteome</keyword>
<evidence type="ECO:0000313" key="2">
    <source>
        <dbReference type="Proteomes" id="UP001497453"/>
    </source>
</evidence>
<dbReference type="Pfam" id="PF10294">
    <property type="entry name" value="Methyltransf_16"/>
    <property type="match status" value="1"/>
</dbReference>
<reference evidence="2" key="1">
    <citation type="submission" date="2024-04" db="EMBL/GenBank/DDBJ databases">
        <authorList>
            <person name="Shaw F."/>
            <person name="Minotto A."/>
        </authorList>
    </citation>
    <scope>NUCLEOTIDE SEQUENCE [LARGE SCALE GENOMIC DNA]</scope>
</reference>
<gene>
    <name evidence="1" type="ORF">GFSPODELE1_LOCUS2820</name>
</gene>
<accession>A0ABP1CYE0</accession>
<dbReference type="SUPFAM" id="SSF53335">
    <property type="entry name" value="S-adenosyl-L-methionine-dependent methyltransferases"/>
    <property type="match status" value="1"/>
</dbReference>
<dbReference type="EMBL" id="OZ037954">
    <property type="protein sequence ID" value="CAL1699733.1"/>
    <property type="molecule type" value="Genomic_DNA"/>
</dbReference>
<dbReference type="Proteomes" id="UP001497453">
    <property type="component" value="Chromosome 11"/>
</dbReference>
<dbReference type="InterPro" id="IPR019410">
    <property type="entry name" value="Methyltransf_16"/>
</dbReference>
<proteinExistence type="predicted"/>
<sequence>MDDILQDTIALFGEEPQDDGHIHYGRLDLTTAPKEGKANTLLADHLFSPSLLLGEHIERGLIPVAGRTVIELGAGCALPSLLCSTLSEPPALVVITDYPDDTIMVNLKENIARNREQVAPGCNVQCFGYEWGKDVSTLLSLVPQNNGYDIVILSDLLHFDRSHDVLISSLTSLLRKSSSARTYVAAGKYTLPHVCDHFLREAEEAGIALAEGEDDPVWRGDLEVKGGGLDREQLGIRKSMCRWWVGRWAEEKTPS</sequence>
<protein>
    <submittedName>
        <fullName evidence="1">Uncharacterized protein</fullName>
    </submittedName>
</protein>
<dbReference type="PANTHER" id="PTHR14614">
    <property type="entry name" value="HEPATOCELLULAR CARCINOMA-ASSOCIATED ANTIGEN"/>
    <property type="match status" value="1"/>
</dbReference>
<name>A0ABP1CYE0_9APHY</name>
<dbReference type="PANTHER" id="PTHR14614:SF10">
    <property type="entry name" value="PROTEIN N-TERMINAL AND LYSINE N-METHYLTRANSFERASE EFM7"/>
    <property type="match status" value="1"/>
</dbReference>